<evidence type="ECO:0000313" key="3">
    <source>
        <dbReference type="Proteomes" id="UP000428260"/>
    </source>
</evidence>
<dbReference type="KEGG" id="mcos:GM418_19745"/>
<reference evidence="2 3" key="1">
    <citation type="submission" date="2019-11" db="EMBL/GenBank/DDBJ databases">
        <authorList>
            <person name="Zheng R.K."/>
            <person name="Sun C.M."/>
        </authorList>
    </citation>
    <scope>NUCLEOTIDE SEQUENCE [LARGE SCALE GENOMIC DNA]</scope>
    <source>
        <strain evidence="2 3">WC007</strain>
    </source>
</reference>
<dbReference type="Gene3D" id="2.40.128.110">
    <property type="entry name" value="Lipid/polyisoprenoid-binding, YceI-like"/>
    <property type="match status" value="1"/>
</dbReference>
<accession>A0A6I6JRZ5</accession>
<feature type="domain" description="Lipid/polyisoprenoid-binding YceI-like" evidence="1">
    <location>
        <begin position="54"/>
        <end position="188"/>
    </location>
</feature>
<sequence>MKQIFQIFRYVTFTSLIIFSVEVYGQDSFVLATNQQFKVEGTSTLHDWEMVSTKAEGNASIKLVKGKIASINSLVVDLPVTSLKSGKNAMDKNAYEALQANKNPQIQLELVETEAITDELVKAKIRLSIAGTSNMANWEVSYKLSEDGVLFLGSHRIKFSDFKVDPPKAVFGTIKTGDELELSFETTFKQTSETAFKSTN</sequence>
<dbReference type="Proteomes" id="UP000428260">
    <property type="component" value="Chromosome"/>
</dbReference>
<name>A0A6I6JRZ5_9BACT</name>
<evidence type="ECO:0000259" key="1">
    <source>
        <dbReference type="Pfam" id="PF04264"/>
    </source>
</evidence>
<keyword evidence="3" id="KW-1185">Reference proteome</keyword>
<gene>
    <name evidence="2" type="ORF">GM418_19745</name>
</gene>
<dbReference type="AlphaFoldDB" id="A0A6I6JRZ5"/>
<dbReference type="RefSeq" id="WP_158868964.1">
    <property type="nucleotide sequence ID" value="NZ_CP046401.1"/>
</dbReference>
<dbReference type="SUPFAM" id="SSF101874">
    <property type="entry name" value="YceI-like"/>
    <property type="match status" value="1"/>
</dbReference>
<organism evidence="2 3">
    <name type="scientific">Maribellus comscasis</name>
    <dbReference type="NCBI Taxonomy" id="2681766"/>
    <lineage>
        <taxon>Bacteria</taxon>
        <taxon>Pseudomonadati</taxon>
        <taxon>Bacteroidota</taxon>
        <taxon>Bacteroidia</taxon>
        <taxon>Marinilabiliales</taxon>
        <taxon>Prolixibacteraceae</taxon>
        <taxon>Maribellus</taxon>
    </lineage>
</organism>
<dbReference type="Pfam" id="PF04264">
    <property type="entry name" value="YceI"/>
    <property type="match status" value="1"/>
</dbReference>
<evidence type="ECO:0000313" key="2">
    <source>
        <dbReference type="EMBL" id="QGY45825.1"/>
    </source>
</evidence>
<dbReference type="EMBL" id="CP046401">
    <property type="protein sequence ID" value="QGY45825.1"/>
    <property type="molecule type" value="Genomic_DNA"/>
</dbReference>
<protein>
    <submittedName>
        <fullName evidence="2">YceI family protein</fullName>
    </submittedName>
</protein>
<dbReference type="InterPro" id="IPR007372">
    <property type="entry name" value="Lipid/polyisoprenoid-bd_YceI"/>
</dbReference>
<dbReference type="InterPro" id="IPR036761">
    <property type="entry name" value="TTHA0802/YceI-like_sf"/>
</dbReference>
<proteinExistence type="predicted"/>